<keyword evidence="4" id="KW-1185">Reference proteome</keyword>
<dbReference type="AlphaFoldDB" id="A0A248TJ21"/>
<keyword evidence="1" id="KW-0378">Hydrolase</keyword>
<dbReference type="InterPro" id="IPR050266">
    <property type="entry name" value="AB_hydrolase_sf"/>
</dbReference>
<dbReference type="Gene3D" id="3.40.50.1820">
    <property type="entry name" value="alpha/beta hydrolase"/>
    <property type="match status" value="1"/>
</dbReference>
<dbReference type="InterPro" id="IPR000073">
    <property type="entry name" value="AB_hydrolase_1"/>
</dbReference>
<dbReference type="GO" id="GO:0016787">
    <property type="term" value="F:hydrolase activity"/>
    <property type="evidence" value="ECO:0007669"/>
    <property type="project" value="UniProtKB-KW"/>
</dbReference>
<organism evidence="3 4">
    <name type="scientific">Cytobacillus kochii</name>
    <dbReference type="NCBI Taxonomy" id="859143"/>
    <lineage>
        <taxon>Bacteria</taxon>
        <taxon>Bacillati</taxon>
        <taxon>Bacillota</taxon>
        <taxon>Bacilli</taxon>
        <taxon>Bacillales</taxon>
        <taxon>Bacillaceae</taxon>
        <taxon>Cytobacillus</taxon>
    </lineage>
</organism>
<dbReference type="OrthoDB" id="9796770at2"/>
<proteinExistence type="predicted"/>
<evidence type="ECO:0000313" key="3">
    <source>
        <dbReference type="EMBL" id="ASV68080.1"/>
    </source>
</evidence>
<dbReference type="PANTHER" id="PTHR43798:SF31">
    <property type="entry name" value="AB HYDROLASE SUPERFAMILY PROTEIN YCLE"/>
    <property type="match status" value="1"/>
</dbReference>
<evidence type="ECO:0000256" key="1">
    <source>
        <dbReference type="ARBA" id="ARBA00022801"/>
    </source>
</evidence>
<dbReference type="GO" id="GO:0016020">
    <property type="term" value="C:membrane"/>
    <property type="evidence" value="ECO:0007669"/>
    <property type="project" value="TreeGrafter"/>
</dbReference>
<dbReference type="Proteomes" id="UP000215137">
    <property type="component" value="Chromosome"/>
</dbReference>
<dbReference type="EMBL" id="CP022983">
    <property type="protein sequence ID" value="ASV68080.1"/>
    <property type="molecule type" value="Genomic_DNA"/>
</dbReference>
<dbReference type="RefSeq" id="WP_095371649.1">
    <property type="nucleotide sequence ID" value="NZ_CP022983.1"/>
</dbReference>
<dbReference type="Pfam" id="PF00561">
    <property type="entry name" value="Abhydrolase_1"/>
    <property type="match status" value="1"/>
</dbReference>
<dbReference type="KEGG" id="bko:CKF48_12575"/>
<sequence length="276" mass="31944">MWKRKMLQTQRGVFEIFQKGVGKPLCVAHLYAVFNETGDYFADTFSKRFYVTLINIRGVGESEQAHEPYEYSMVDSVLDIEAIRVALGYERWIYAGHSTGGMIGLLYALLHQSSLESLVIVGSAARDYTESSACIYNEKHPKFAEMQQYQFALTQPNVTAIDKEQLKKKRIQLSLFEPEKYTQYFTGNICKDMSGVRLDFFSREAVLFDITRKLKQINIPTNICCGRYDVQCPVEYSKEIHQEIPQSQLFIFENSNHYPFLEEKDLFQKVIVQALN</sequence>
<dbReference type="SUPFAM" id="SSF53474">
    <property type="entry name" value="alpha/beta-Hydrolases"/>
    <property type="match status" value="1"/>
</dbReference>
<gene>
    <name evidence="3" type="ORF">CKF48_12575</name>
</gene>
<dbReference type="InterPro" id="IPR029058">
    <property type="entry name" value="AB_hydrolase_fold"/>
</dbReference>
<accession>A0A248TJ21</accession>
<reference evidence="3 4" key="1">
    <citation type="submission" date="2017-08" db="EMBL/GenBank/DDBJ databases">
        <title>Complete Genome Sequence of Bacillus kochii Oregon-R-modENCODE STRAIN BDGP4, isolated from Drosophila melanogaster gut.</title>
        <authorList>
            <person name="Wan K.H."/>
            <person name="Yu C."/>
            <person name="Park S."/>
            <person name="Hammonds A.S."/>
            <person name="Booth B.W."/>
            <person name="Celniker S.E."/>
        </authorList>
    </citation>
    <scope>NUCLEOTIDE SEQUENCE [LARGE SCALE GENOMIC DNA]</scope>
    <source>
        <strain evidence="3 4">BDGP4</strain>
    </source>
</reference>
<evidence type="ECO:0000313" key="4">
    <source>
        <dbReference type="Proteomes" id="UP000215137"/>
    </source>
</evidence>
<protein>
    <submittedName>
        <fullName evidence="3">Proline iminopeptidase</fullName>
    </submittedName>
</protein>
<dbReference type="PANTHER" id="PTHR43798">
    <property type="entry name" value="MONOACYLGLYCEROL LIPASE"/>
    <property type="match status" value="1"/>
</dbReference>
<evidence type="ECO:0000259" key="2">
    <source>
        <dbReference type="Pfam" id="PF00561"/>
    </source>
</evidence>
<name>A0A248TJ21_9BACI</name>
<feature type="domain" description="AB hydrolase-1" evidence="2">
    <location>
        <begin position="41"/>
        <end position="263"/>
    </location>
</feature>